<evidence type="ECO:0000256" key="1">
    <source>
        <dbReference type="ARBA" id="ARBA00010211"/>
    </source>
</evidence>
<dbReference type="PANTHER" id="PTHR42796:SF4">
    <property type="entry name" value="FUMARYLACETOACETATE HYDROLASE DOMAIN-CONTAINING PROTEIN 2A"/>
    <property type="match status" value="1"/>
</dbReference>
<dbReference type="RefSeq" id="WP_216923739.1">
    <property type="nucleotide sequence ID" value="NZ_JAHOPC010000002.1"/>
</dbReference>
<evidence type="ECO:0000259" key="3">
    <source>
        <dbReference type="Pfam" id="PF01557"/>
    </source>
</evidence>
<dbReference type="GO" id="GO:0016787">
    <property type="term" value="F:hydrolase activity"/>
    <property type="evidence" value="ECO:0007669"/>
    <property type="project" value="UniProtKB-KW"/>
</dbReference>
<dbReference type="InterPro" id="IPR011234">
    <property type="entry name" value="Fumarylacetoacetase-like_C"/>
</dbReference>
<name>A0ABS6I654_9MICC</name>
<evidence type="ECO:0000313" key="5">
    <source>
        <dbReference type="Proteomes" id="UP000824166"/>
    </source>
</evidence>
<accession>A0ABS6I654</accession>
<organism evidence="4 5">
    <name type="scientific">Paenarthrobacter aromaticivorans</name>
    <dbReference type="NCBI Taxonomy" id="2849150"/>
    <lineage>
        <taxon>Bacteria</taxon>
        <taxon>Bacillati</taxon>
        <taxon>Actinomycetota</taxon>
        <taxon>Actinomycetes</taxon>
        <taxon>Micrococcales</taxon>
        <taxon>Micrococcaceae</taxon>
        <taxon>Paenarthrobacter</taxon>
    </lineage>
</organism>
<dbReference type="PANTHER" id="PTHR42796">
    <property type="entry name" value="FUMARYLACETOACETATE HYDROLASE DOMAIN-CONTAINING PROTEIN 2A-RELATED"/>
    <property type="match status" value="1"/>
</dbReference>
<proteinExistence type="inferred from homology"/>
<gene>
    <name evidence="4" type="ORF">KSW38_06370</name>
</gene>
<keyword evidence="4" id="KW-0378">Hydrolase</keyword>
<evidence type="ECO:0000256" key="2">
    <source>
        <dbReference type="ARBA" id="ARBA00022723"/>
    </source>
</evidence>
<reference evidence="4 5" key="1">
    <citation type="submission" date="2021-06" db="EMBL/GenBank/DDBJ databases">
        <authorList>
            <person name="Jeong J.W."/>
        </authorList>
    </citation>
    <scope>NUCLEOTIDE SEQUENCE [LARGE SCALE GENOMIC DNA]</scope>
    <source>
        <strain evidence="4 5">MMS21-TAE1-1</strain>
    </source>
</reference>
<protein>
    <submittedName>
        <fullName evidence="4">Fumarylacetoacetate hydrolase family protein</fullName>
    </submittedName>
</protein>
<dbReference type="Pfam" id="PF01557">
    <property type="entry name" value="FAA_hydrolase"/>
    <property type="match status" value="1"/>
</dbReference>
<dbReference type="InterPro" id="IPR051121">
    <property type="entry name" value="FAH"/>
</dbReference>
<dbReference type="Proteomes" id="UP000824166">
    <property type="component" value="Unassembled WGS sequence"/>
</dbReference>
<feature type="domain" description="Fumarylacetoacetase-like C-terminal" evidence="3">
    <location>
        <begin position="105"/>
        <end position="329"/>
    </location>
</feature>
<evidence type="ECO:0000313" key="4">
    <source>
        <dbReference type="EMBL" id="MBU8865912.1"/>
    </source>
</evidence>
<comment type="similarity">
    <text evidence="1">Belongs to the FAH family.</text>
</comment>
<keyword evidence="2" id="KW-0479">Metal-binding</keyword>
<keyword evidence="5" id="KW-1185">Reference proteome</keyword>
<sequence>MFDEDHQEPEFAPTGIVLAQAGRMEEAAEVWLVYQGRALPLRDWAPQWDCARFASITELIGQWSDHHTELRRLTELPQTAQTIAEGGLSVASLRFEAPLRPAQLFCTIGNYRRQVVEAAVDAGLPTEAERVRAATLQALDQRQLHGSPYICLTSVDRVGAPVGELGLDPEVDTLDWEVEIGAVIGSPLSRLTLPEASAAIAGYCVVNDLTIRSRVVRPDLPALGSDWVQSKGMHGSLPLGPWFVPSWQVQDPSGLRLQLWLNDTLMQDDTAADMVFTIPEQLQYLSQHTRLRPGDVLCTGSPAGFGLHHGRFLRPGDVVKASVTGLGEQIIRCAEVAPAPEHIQSNSGRTGRTLT</sequence>
<comment type="caution">
    <text evidence="4">The sequence shown here is derived from an EMBL/GenBank/DDBJ whole genome shotgun (WGS) entry which is preliminary data.</text>
</comment>
<dbReference type="EMBL" id="JAHOPC010000002">
    <property type="protein sequence ID" value="MBU8865912.1"/>
    <property type="molecule type" value="Genomic_DNA"/>
</dbReference>